<dbReference type="Ensembl" id="ENSLACT00000001280.1">
    <property type="protein sequence ID" value="ENSLACP00000001268.1"/>
    <property type="gene ID" value="ENSLACG00000001137.1"/>
</dbReference>
<feature type="domain" description="G-protein coupled receptors family 1 profile" evidence="6">
    <location>
        <begin position="32"/>
        <end position="311"/>
    </location>
</feature>
<reference evidence="7" key="3">
    <citation type="submission" date="2025-09" db="UniProtKB">
        <authorList>
            <consortium name="Ensembl"/>
        </authorList>
    </citation>
    <scope>IDENTIFICATION</scope>
</reference>
<dbReference type="GeneTree" id="ENSGT01140000282516"/>
<keyword evidence="4 5" id="KW-0472">Membrane</keyword>
<feature type="transmembrane region" description="Helical" evidence="5">
    <location>
        <begin position="206"/>
        <end position="231"/>
    </location>
</feature>
<evidence type="ECO:0000256" key="4">
    <source>
        <dbReference type="ARBA" id="ARBA00023136"/>
    </source>
</evidence>
<dbReference type="STRING" id="7897.ENSLACP00000001268"/>
<dbReference type="PANTHER" id="PTHR47392">
    <property type="entry name" value="G-PROTEIN COUPLED RECEPTOR 82-RELATED"/>
    <property type="match status" value="1"/>
</dbReference>
<feature type="transmembrane region" description="Helical" evidence="5">
    <location>
        <begin position="157"/>
        <end position="178"/>
    </location>
</feature>
<dbReference type="InterPro" id="IPR042804">
    <property type="entry name" value="GPR82"/>
</dbReference>
<feature type="transmembrane region" description="Helical" evidence="5">
    <location>
        <begin position="81"/>
        <end position="99"/>
    </location>
</feature>
<organism evidence="7 8">
    <name type="scientific">Latimeria chalumnae</name>
    <name type="common">Coelacanth</name>
    <dbReference type="NCBI Taxonomy" id="7897"/>
    <lineage>
        <taxon>Eukaryota</taxon>
        <taxon>Metazoa</taxon>
        <taxon>Chordata</taxon>
        <taxon>Craniata</taxon>
        <taxon>Vertebrata</taxon>
        <taxon>Euteleostomi</taxon>
        <taxon>Coelacanthiformes</taxon>
        <taxon>Coelacanthidae</taxon>
        <taxon>Latimeria</taxon>
    </lineage>
</organism>
<dbReference type="PRINTS" id="PR00237">
    <property type="entry name" value="GPCRRHODOPSN"/>
</dbReference>
<evidence type="ECO:0000256" key="5">
    <source>
        <dbReference type="SAM" id="Phobius"/>
    </source>
</evidence>
<accession>H2ZV47</accession>
<dbReference type="FunCoup" id="H2ZV47">
    <property type="interactions" value="173"/>
</dbReference>
<evidence type="ECO:0000256" key="1">
    <source>
        <dbReference type="ARBA" id="ARBA00004370"/>
    </source>
</evidence>
<keyword evidence="3 5" id="KW-1133">Transmembrane helix</keyword>
<dbReference type="AlphaFoldDB" id="H2ZV47"/>
<keyword evidence="2 5" id="KW-0812">Transmembrane</keyword>
<dbReference type="HOGENOM" id="CLU_060761_0_0_1"/>
<reference evidence="7" key="2">
    <citation type="submission" date="2025-08" db="UniProtKB">
        <authorList>
            <consortium name="Ensembl"/>
        </authorList>
    </citation>
    <scope>IDENTIFICATION</scope>
</reference>
<sequence>SSNSSFCVLQPDATKVIIPVIYCILFVIGVLGNSISMWIFTRKITAKKSTHIYLINLIFSNLLMCSVMPLQSAYFLMGHQWTTTSLICIIIMCFVVPVFHANNYVNLITLSSIAISRYAILVKHNESTGETNSFVCSRIICDNVLKKFRDGKFAKRFSVAMWIIVVCTTLPLFLLYAFKENKKQDETVCFNERFELRAKLSHTATIFATVFFLLCFLMVLVSYICVAKHVYKSQAHTSIKQNHLVYRKVLRNILFIQIVLSICFLPYHIFRPILITITQNKNCSTLNHLVEVKNLLFCLEALRSSTDPFIYLTLDRTFQKHVHNLMRKVRSSFRSEMS</sequence>
<dbReference type="GO" id="GO:0016020">
    <property type="term" value="C:membrane"/>
    <property type="evidence" value="ECO:0007669"/>
    <property type="project" value="UniProtKB-SubCell"/>
</dbReference>
<dbReference type="Proteomes" id="UP000008672">
    <property type="component" value="Unassembled WGS sequence"/>
</dbReference>
<evidence type="ECO:0000256" key="2">
    <source>
        <dbReference type="ARBA" id="ARBA00022692"/>
    </source>
</evidence>
<dbReference type="PROSITE" id="PS50262">
    <property type="entry name" value="G_PROTEIN_RECEP_F1_2"/>
    <property type="match status" value="1"/>
</dbReference>
<dbReference type="GO" id="GO:0004930">
    <property type="term" value="F:G protein-coupled receptor activity"/>
    <property type="evidence" value="ECO:0007669"/>
    <property type="project" value="InterPro"/>
</dbReference>
<evidence type="ECO:0000313" key="7">
    <source>
        <dbReference type="Ensembl" id="ENSLACP00000001268.1"/>
    </source>
</evidence>
<dbReference type="SUPFAM" id="SSF81321">
    <property type="entry name" value="Family A G protein-coupled receptor-like"/>
    <property type="match status" value="1"/>
</dbReference>
<dbReference type="OMA" id="QKNTCIG"/>
<dbReference type="EMBL" id="AFYH01270683">
    <property type="status" value="NOT_ANNOTATED_CDS"/>
    <property type="molecule type" value="Genomic_DNA"/>
</dbReference>
<keyword evidence="8" id="KW-1185">Reference proteome</keyword>
<feature type="transmembrane region" description="Helical" evidence="5">
    <location>
        <begin position="52"/>
        <end position="75"/>
    </location>
</feature>
<dbReference type="InterPro" id="IPR017452">
    <property type="entry name" value="GPCR_Rhodpsn_7TM"/>
</dbReference>
<feature type="transmembrane region" description="Helical" evidence="5">
    <location>
        <begin position="16"/>
        <end position="40"/>
    </location>
</feature>
<feature type="transmembrane region" description="Helical" evidence="5">
    <location>
        <begin position="252"/>
        <end position="270"/>
    </location>
</feature>
<protein>
    <recommendedName>
        <fullName evidence="6">G-protein coupled receptors family 1 profile domain-containing protein</fullName>
    </recommendedName>
</protein>
<dbReference type="InParanoid" id="H2ZV47"/>
<dbReference type="PANTHER" id="PTHR47392:SF1">
    <property type="entry name" value="G-PROTEIN COUPLED RECEPTOR 82-RELATED"/>
    <property type="match status" value="1"/>
</dbReference>
<evidence type="ECO:0000256" key="3">
    <source>
        <dbReference type="ARBA" id="ARBA00022989"/>
    </source>
</evidence>
<dbReference type="eggNOG" id="ENOG502R3JZ">
    <property type="taxonomic scope" value="Eukaryota"/>
</dbReference>
<dbReference type="InterPro" id="IPR000276">
    <property type="entry name" value="GPCR_Rhodpsn"/>
</dbReference>
<proteinExistence type="predicted"/>
<reference evidence="8" key="1">
    <citation type="submission" date="2011-08" db="EMBL/GenBank/DDBJ databases">
        <title>The draft genome of Latimeria chalumnae.</title>
        <authorList>
            <person name="Di Palma F."/>
            <person name="Alfoldi J."/>
            <person name="Johnson J."/>
            <person name="Berlin A."/>
            <person name="Gnerre S."/>
            <person name="Jaffe D."/>
            <person name="MacCallum I."/>
            <person name="Young S."/>
            <person name="Walker B.J."/>
            <person name="Lander E."/>
            <person name="Lindblad-Toh K."/>
        </authorList>
    </citation>
    <scope>NUCLEOTIDE SEQUENCE [LARGE SCALE GENOMIC DNA]</scope>
    <source>
        <strain evidence="8">Wild caught</strain>
    </source>
</reference>
<evidence type="ECO:0000259" key="6">
    <source>
        <dbReference type="PROSITE" id="PS50262"/>
    </source>
</evidence>
<evidence type="ECO:0000313" key="8">
    <source>
        <dbReference type="Proteomes" id="UP000008672"/>
    </source>
</evidence>
<name>H2ZV47_LATCH</name>
<dbReference type="Gene3D" id="1.20.1070.10">
    <property type="entry name" value="Rhodopsin 7-helix transmembrane proteins"/>
    <property type="match status" value="1"/>
</dbReference>
<dbReference type="Pfam" id="PF00001">
    <property type="entry name" value="7tm_1"/>
    <property type="match status" value="2"/>
</dbReference>
<comment type="subcellular location">
    <subcellularLocation>
        <location evidence="1">Membrane</location>
    </subcellularLocation>
</comment>